<dbReference type="AlphaFoldDB" id="A0A653C307"/>
<evidence type="ECO:0000256" key="2">
    <source>
        <dbReference type="SAM" id="SignalP"/>
    </source>
</evidence>
<dbReference type="GO" id="GO:0040003">
    <property type="term" value="P:chitin-based cuticle development"/>
    <property type="evidence" value="ECO:0007669"/>
    <property type="project" value="TreeGrafter"/>
</dbReference>
<dbReference type="OrthoDB" id="6762134at2759"/>
<dbReference type="InterPro" id="IPR004145">
    <property type="entry name" value="DUF243"/>
</dbReference>
<keyword evidence="5" id="KW-1185">Reference proteome</keyword>
<protein>
    <recommendedName>
        <fullName evidence="3">DUF243 domain-containing protein</fullName>
    </recommendedName>
</protein>
<sequence>MTHLLAFVAIIATVVADVSHLYGPPQVYGPPKTIYGSPQITYGVPQLTYGPPKVRSGHSSYDVPQESVTGSLFSPTTPSSNLLVPLLEAQDFRSLEFASSPVPFGFGNSFGFNPKPHSVNLDSLVSSTPSPISLDSVVSSTVSPVVSSTPVPGLDLGSVISSTPATRVSPTSPNPNLLLPLHEPQEFRSFGFSNPAPFGFGSSFGFSTPAPNVVSSTPAPLTFDTVVSSTPAPIDFVSSTPSPLVTSGGDSGLNSVLFNRLAQSFPSLTFNYNDIALATPAPFVDSSISFEEPGKVSKQVYFFDAPEEEVVQPKIRVISPPPQKSVKLIFVKAPTQPSASSVKLVAPPAIEEKTVVYVLSKNPEEQQIEIEAGTNQKTSSKPEVYFVKYNNQAEAQEAVNKIQAQGHHEDQIGALDVPHHHFIGALGKSNIPQPIIKYAHSKGASQIVPLPGSLNFDSPILNAGFQSVPLSTGFGFTTSPPLLNSFSTTTLAPVQDFSSILVPSLVPNSQFPSSSNFGVTVSTTPSPVVSSTYTSPQLLNSFSTTTAAPVQDFSSILVPGVSHFPSSSNFGMTVSSTPSPVVSSTYAPLSNIVEGDDINQNLVSPELSHADGVSASSTVAPETVTASSTETRAQTPFSVYGPPTEDRKR</sequence>
<dbReference type="EMBL" id="CAACVG010006855">
    <property type="protein sequence ID" value="VEN42155.1"/>
    <property type="molecule type" value="Genomic_DNA"/>
</dbReference>
<evidence type="ECO:0000256" key="1">
    <source>
        <dbReference type="SAM" id="MobiDB-lite"/>
    </source>
</evidence>
<dbReference type="GO" id="GO:0008010">
    <property type="term" value="F:structural constituent of chitin-based larval cuticle"/>
    <property type="evidence" value="ECO:0007669"/>
    <property type="project" value="TreeGrafter"/>
</dbReference>
<accession>A0A653C307</accession>
<feature type="region of interest" description="Disordered" evidence="1">
    <location>
        <begin position="609"/>
        <end position="649"/>
    </location>
</feature>
<feature type="domain" description="DUF243" evidence="3">
    <location>
        <begin position="294"/>
        <end position="392"/>
    </location>
</feature>
<evidence type="ECO:0000313" key="4">
    <source>
        <dbReference type="EMBL" id="VEN42155.1"/>
    </source>
</evidence>
<dbReference type="Pfam" id="PF03103">
    <property type="entry name" value="DUF243"/>
    <property type="match status" value="1"/>
</dbReference>
<dbReference type="PANTHER" id="PTHR31927">
    <property type="entry name" value="FI07246P-RELATED-RELATED"/>
    <property type="match status" value="1"/>
</dbReference>
<organism evidence="4 5">
    <name type="scientific">Callosobruchus maculatus</name>
    <name type="common">Southern cowpea weevil</name>
    <name type="synonym">Pulse bruchid</name>
    <dbReference type="NCBI Taxonomy" id="64391"/>
    <lineage>
        <taxon>Eukaryota</taxon>
        <taxon>Metazoa</taxon>
        <taxon>Ecdysozoa</taxon>
        <taxon>Arthropoda</taxon>
        <taxon>Hexapoda</taxon>
        <taxon>Insecta</taxon>
        <taxon>Pterygota</taxon>
        <taxon>Neoptera</taxon>
        <taxon>Endopterygota</taxon>
        <taxon>Coleoptera</taxon>
        <taxon>Polyphaga</taxon>
        <taxon>Cucujiformia</taxon>
        <taxon>Chrysomeloidea</taxon>
        <taxon>Chrysomelidae</taxon>
        <taxon>Bruchinae</taxon>
        <taxon>Bruchini</taxon>
        <taxon>Callosobruchus</taxon>
    </lineage>
</organism>
<feature type="signal peptide" evidence="2">
    <location>
        <begin position="1"/>
        <end position="16"/>
    </location>
</feature>
<proteinExistence type="predicted"/>
<dbReference type="SMART" id="SM00690">
    <property type="entry name" value="DM5"/>
    <property type="match status" value="1"/>
</dbReference>
<name>A0A653C307_CALMS</name>
<feature type="chain" id="PRO_5024812939" description="DUF243 domain-containing protein" evidence="2">
    <location>
        <begin position="17"/>
        <end position="649"/>
    </location>
</feature>
<dbReference type="GO" id="GO:0062129">
    <property type="term" value="C:chitin-based extracellular matrix"/>
    <property type="evidence" value="ECO:0007669"/>
    <property type="project" value="TreeGrafter"/>
</dbReference>
<feature type="compositionally biased region" description="Polar residues" evidence="1">
    <location>
        <begin position="614"/>
        <end position="637"/>
    </location>
</feature>
<keyword evidence="2" id="KW-0732">Signal</keyword>
<reference evidence="4 5" key="1">
    <citation type="submission" date="2019-01" db="EMBL/GenBank/DDBJ databases">
        <authorList>
            <person name="Sayadi A."/>
        </authorList>
    </citation>
    <scope>NUCLEOTIDE SEQUENCE [LARGE SCALE GENOMIC DNA]</scope>
</reference>
<dbReference type="PANTHER" id="PTHR31927:SF16">
    <property type="entry name" value="LP07342P"/>
    <property type="match status" value="1"/>
</dbReference>
<evidence type="ECO:0000313" key="5">
    <source>
        <dbReference type="Proteomes" id="UP000410492"/>
    </source>
</evidence>
<gene>
    <name evidence="4" type="ORF">CALMAC_LOCUS5746</name>
</gene>
<dbReference type="Proteomes" id="UP000410492">
    <property type="component" value="Unassembled WGS sequence"/>
</dbReference>
<evidence type="ECO:0000259" key="3">
    <source>
        <dbReference type="SMART" id="SM00690"/>
    </source>
</evidence>